<gene>
    <name evidence="4" type="ORF">DIZ78_11330</name>
</gene>
<dbReference type="SUPFAM" id="SSF53850">
    <property type="entry name" value="Periplasmic binding protein-like II"/>
    <property type="match status" value="1"/>
</dbReference>
<evidence type="ECO:0000256" key="1">
    <source>
        <dbReference type="ARBA" id="ARBA00022729"/>
    </source>
</evidence>
<dbReference type="EMBL" id="QFXE01000013">
    <property type="protein sequence ID" value="RDH85523.1"/>
    <property type="molecule type" value="Genomic_DNA"/>
</dbReference>
<dbReference type="Gene3D" id="3.40.190.10">
    <property type="entry name" value="Periplasmic binding protein-like II"/>
    <property type="match status" value="2"/>
</dbReference>
<dbReference type="InterPro" id="IPR024370">
    <property type="entry name" value="PBP_domain"/>
</dbReference>
<proteinExistence type="predicted"/>
<dbReference type="Proteomes" id="UP000254771">
    <property type="component" value="Unassembled WGS sequence"/>
</dbReference>
<dbReference type="PANTHER" id="PTHR30570:SF1">
    <property type="entry name" value="PHOSPHATE-BINDING PROTEIN PSTS"/>
    <property type="match status" value="1"/>
</dbReference>
<feature type="domain" description="PBP" evidence="3">
    <location>
        <begin position="25"/>
        <end position="210"/>
    </location>
</feature>
<evidence type="ECO:0000259" key="3">
    <source>
        <dbReference type="Pfam" id="PF12849"/>
    </source>
</evidence>
<evidence type="ECO:0000313" key="4">
    <source>
        <dbReference type="EMBL" id="RDH85523.1"/>
    </source>
</evidence>
<evidence type="ECO:0000256" key="2">
    <source>
        <dbReference type="SAM" id="SignalP"/>
    </source>
</evidence>
<reference evidence="4 5" key="1">
    <citation type="journal article" date="2018" name="ISME J.">
        <title>Endosymbiont genomes yield clues of tubeworm success.</title>
        <authorList>
            <person name="Li Y."/>
            <person name="Liles M.R."/>
            <person name="Halanych K.M."/>
        </authorList>
    </citation>
    <scope>NUCLEOTIDE SEQUENCE [LARGE SCALE GENOMIC DNA]</scope>
    <source>
        <strain evidence="4">A1462</strain>
    </source>
</reference>
<feature type="chain" id="PRO_5016942993" evidence="2">
    <location>
        <begin position="25"/>
        <end position="252"/>
    </location>
</feature>
<dbReference type="PANTHER" id="PTHR30570">
    <property type="entry name" value="PERIPLASMIC PHOSPHATE BINDING COMPONENT OF PHOSPHATE ABC TRANSPORTER"/>
    <property type="match status" value="1"/>
</dbReference>
<organism evidence="4 5">
    <name type="scientific">endosymbiont of Escarpia spicata</name>
    <dbReference type="NCBI Taxonomy" id="2200908"/>
    <lineage>
        <taxon>Bacteria</taxon>
        <taxon>Pseudomonadati</taxon>
        <taxon>Pseudomonadota</taxon>
        <taxon>Gammaproteobacteria</taxon>
        <taxon>sulfur-oxidizing symbionts</taxon>
    </lineage>
</organism>
<evidence type="ECO:0000313" key="5">
    <source>
        <dbReference type="Proteomes" id="UP000254771"/>
    </source>
</evidence>
<protein>
    <submittedName>
        <fullName evidence="4">Phosphate ABC transporter substrate-binding protein</fullName>
    </submittedName>
</protein>
<feature type="signal peptide" evidence="2">
    <location>
        <begin position="1"/>
        <end position="24"/>
    </location>
</feature>
<keyword evidence="1 2" id="KW-0732">Signal</keyword>
<comment type="caution">
    <text evidence="4">The sequence shown here is derived from an EMBL/GenBank/DDBJ whole genome shotgun (WGS) entry which is preliminary data.</text>
</comment>
<dbReference type="AlphaFoldDB" id="A0A370DL01"/>
<sequence>MIKSILRFGFITALLTTGIHPAMAADITLSGSTTVQKRVLEPAAGAIQAATGVKVRVRGTSSGKGFKEILDGKTMASIASSPLASLLSKYKVEDAGAYQEHVITRDVIVPIVHPANSVSELTFQQLSDINTGKITNWKDVGGPDMKIVVITSSKGSATRSVFQKLVMKKQPYLKGAREVKSTRKEVDLVSKFKGGIGAVSQGFVDANPDKVNVVKTGEISRPLCVITKGNPDSELGKVIAYLKTDQAKKHFK</sequence>
<accession>A0A370DL01</accession>
<keyword evidence="5" id="KW-1185">Reference proteome</keyword>
<dbReference type="Pfam" id="PF12849">
    <property type="entry name" value="PBP_like_2"/>
    <property type="match status" value="1"/>
</dbReference>
<name>A0A370DL01_9GAMM</name>
<dbReference type="InterPro" id="IPR050811">
    <property type="entry name" value="Phosphate_ABC_transporter"/>
</dbReference>